<dbReference type="Gene3D" id="3.30.70.260">
    <property type="match status" value="1"/>
</dbReference>
<accession>A0A7I8IHH0</accession>
<dbReference type="InterPro" id="IPR002912">
    <property type="entry name" value="ACT_dom"/>
</dbReference>
<protein>
    <recommendedName>
        <fullName evidence="2">ACT domain-containing protein ACR</fullName>
    </recommendedName>
    <alternativeName>
        <fullName evidence="2">Protein ACT DOMAIN REPEATS</fullName>
    </alternativeName>
</protein>
<feature type="domain" description="ACT" evidence="4">
    <location>
        <begin position="335"/>
        <end position="415"/>
    </location>
</feature>
<keyword evidence="1 2" id="KW-0677">Repeat</keyword>
<dbReference type="EMBL" id="LR743590">
    <property type="protein sequence ID" value="CAA2617629.1"/>
    <property type="molecule type" value="Genomic_DNA"/>
</dbReference>
<dbReference type="EMBL" id="CACRZD030000003">
    <property type="protein sequence ID" value="CAA6657325.1"/>
    <property type="molecule type" value="Genomic_DNA"/>
</dbReference>
<evidence type="ECO:0000313" key="5">
    <source>
        <dbReference type="EMBL" id="CAA2617629.1"/>
    </source>
</evidence>
<feature type="domain" description="ACT" evidence="4">
    <location>
        <begin position="29"/>
        <end position="109"/>
    </location>
</feature>
<dbReference type="SUPFAM" id="SSF55021">
    <property type="entry name" value="ACT-like"/>
    <property type="match status" value="3"/>
</dbReference>
<organism evidence="5">
    <name type="scientific">Spirodela intermedia</name>
    <name type="common">Intermediate duckweed</name>
    <dbReference type="NCBI Taxonomy" id="51605"/>
    <lineage>
        <taxon>Eukaryota</taxon>
        <taxon>Viridiplantae</taxon>
        <taxon>Streptophyta</taxon>
        <taxon>Embryophyta</taxon>
        <taxon>Tracheophyta</taxon>
        <taxon>Spermatophyta</taxon>
        <taxon>Magnoliopsida</taxon>
        <taxon>Liliopsida</taxon>
        <taxon>Araceae</taxon>
        <taxon>Lemnoideae</taxon>
        <taxon>Spirodela</taxon>
    </lineage>
</organism>
<dbReference type="AlphaFoldDB" id="A0A7I8IHH0"/>
<reference evidence="5 6" key="1">
    <citation type="submission" date="2019-12" db="EMBL/GenBank/DDBJ databases">
        <authorList>
            <person name="Scholz U."/>
            <person name="Mascher M."/>
            <person name="Fiebig A."/>
        </authorList>
    </citation>
    <scope>NUCLEOTIDE SEQUENCE</scope>
</reference>
<feature type="domain" description="ACT" evidence="4">
    <location>
        <begin position="122"/>
        <end position="199"/>
    </location>
</feature>
<dbReference type="InterPro" id="IPR040217">
    <property type="entry name" value="ACR1-12"/>
</dbReference>
<comment type="function">
    <text evidence="2">Binds amino acids.</text>
</comment>
<dbReference type="PANTHER" id="PTHR31096">
    <property type="entry name" value="ACT DOMAIN-CONTAINING PROTEIN ACR4-RELATED"/>
    <property type="match status" value="1"/>
</dbReference>
<dbReference type="Pfam" id="PF01842">
    <property type="entry name" value="ACT"/>
    <property type="match status" value="4"/>
</dbReference>
<evidence type="ECO:0000256" key="1">
    <source>
        <dbReference type="ARBA" id="ARBA00022737"/>
    </source>
</evidence>
<proteinExistence type="predicted"/>
<dbReference type="PROSITE" id="PS51671">
    <property type="entry name" value="ACT"/>
    <property type="match status" value="3"/>
</dbReference>
<evidence type="ECO:0000259" key="4">
    <source>
        <dbReference type="PROSITE" id="PS51671"/>
    </source>
</evidence>
<dbReference type="PANTHER" id="PTHR31096:SF22">
    <property type="entry name" value="ACT DOMAIN-CONTAINING PROTEIN ACR4"/>
    <property type="match status" value="1"/>
</dbReference>
<gene>
    <name evidence="5" type="ORF">SI7747_03003793</name>
</gene>
<evidence type="ECO:0000313" key="6">
    <source>
        <dbReference type="Proteomes" id="UP001189122"/>
    </source>
</evidence>
<dbReference type="CDD" id="cd04897">
    <property type="entry name" value="ACT_ACR_3"/>
    <property type="match status" value="1"/>
</dbReference>
<sequence length="509" mass="55320">MDDEYEKLIRRLNPPRVVIDNESCGNATVIQVDSANKHGILLEVVQVLTDLNLVISKAYISSDGGWFMDVFNVTDREGKKLGDEVTVNAVADFIRKSLGADSGYLPSKRRSVGVAASSEYTSIELTGTDRPGLLSEVSAVLNSLKCNVVNAEVWTHNTRAAAVMHVTDEASGAAITDPERLAKIKELLCNVLKGSNKNRGARTAVSLGATHTERRLHQMMFDDRDYERSNRDGAAAADEKPRPNVTVVNWQDKDYSVVTIRCKDRPKLLFDTVCTLTDMQYVVFHANIGIEGPGAYQEFYIRHVDGSPVNSEAERQRVIQCLEAAIERRVSEDLKLELSTGDRVGLLSDVTRIFRENSLTVTRAEVTTRGGKAVNTFYVRDAGGSAVDSKTIDAVRQAIGLTVLQVKGNPEQLRPQEESPRASSSAACSSPSPLQLRAAQALLDLFANPAVNVHICSLFSPAAAAEGGFSECPEKPITTTALAGRRAAICCPRGLARGPDIERTHPKAS</sequence>
<name>A0A7I8IHH0_SPIIN</name>
<dbReference type="InterPro" id="IPR045865">
    <property type="entry name" value="ACT-like_dom_sf"/>
</dbReference>
<evidence type="ECO:0000256" key="3">
    <source>
        <dbReference type="SAM" id="MobiDB-lite"/>
    </source>
</evidence>
<dbReference type="CDD" id="cd04925">
    <property type="entry name" value="ACT_ACR_2"/>
    <property type="match status" value="1"/>
</dbReference>
<dbReference type="GO" id="GO:0016597">
    <property type="term" value="F:amino acid binding"/>
    <property type="evidence" value="ECO:0007669"/>
    <property type="project" value="UniProtKB-UniRule"/>
</dbReference>
<keyword evidence="6" id="KW-1185">Reference proteome</keyword>
<feature type="compositionally biased region" description="Low complexity" evidence="3">
    <location>
        <begin position="421"/>
        <end position="430"/>
    </location>
</feature>
<evidence type="ECO:0000256" key="2">
    <source>
        <dbReference type="RuleBase" id="RU369043"/>
    </source>
</evidence>
<dbReference type="Proteomes" id="UP001189122">
    <property type="component" value="Unassembled WGS sequence"/>
</dbReference>
<feature type="region of interest" description="Disordered" evidence="3">
    <location>
        <begin position="409"/>
        <end position="430"/>
    </location>
</feature>